<evidence type="ECO:0000313" key="4">
    <source>
        <dbReference type="EMBL" id="CAG5057322.1"/>
    </source>
</evidence>
<dbReference type="InterPro" id="IPR006204">
    <property type="entry name" value="GHMP_kinase_N_dom"/>
</dbReference>
<dbReference type="GO" id="GO:0050515">
    <property type="term" value="F:4-(cytidine 5'-diphospho)-2-C-methyl-D-erythritol kinase activity"/>
    <property type="evidence" value="ECO:0007669"/>
    <property type="project" value="TreeGrafter"/>
</dbReference>
<dbReference type="PANTHER" id="PTHR43527">
    <property type="entry name" value="4-DIPHOSPHOCYTIDYL-2-C-METHYL-D-ERYTHRITOL KINASE, CHLOROPLASTIC"/>
    <property type="match status" value="1"/>
</dbReference>
<name>A0A8S3YCH2_PARAO</name>
<dbReference type="Pfam" id="PF00288">
    <property type="entry name" value="GHMP_kinases_N"/>
    <property type="match status" value="1"/>
</dbReference>
<organism evidence="4 5">
    <name type="scientific">Parnassius apollo</name>
    <name type="common">Apollo butterfly</name>
    <name type="synonym">Papilio apollo</name>
    <dbReference type="NCBI Taxonomy" id="110799"/>
    <lineage>
        <taxon>Eukaryota</taxon>
        <taxon>Metazoa</taxon>
        <taxon>Ecdysozoa</taxon>
        <taxon>Arthropoda</taxon>
        <taxon>Hexapoda</taxon>
        <taxon>Insecta</taxon>
        <taxon>Pterygota</taxon>
        <taxon>Neoptera</taxon>
        <taxon>Endopterygota</taxon>
        <taxon>Lepidoptera</taxon>
        <taxon>Glossata</taxon>
        <taxon>Ditrysia</taxon>
        <taxon>Papilionoidea</taxon>
        <taxon>Papilionidae</taxon>
        <taxon>Parnassiinae</taxon>
        <taxon>Parnassini</taxon>
        <taxon>Parnassius</taxon>
        <taxon>Parnassius</taxon>
    </lineage>
</organism>
<dbReference type="PANTHER" id="PTHR43527:SF2">
    <property type="entry name" value="4-DIPHOSPHOCYTIDYL-2-C-METHYL-D-ERYTHRITOL KINASE, CHLOROPLASTIC"/>
    <property type="match status" value="1"/>
</dbReference>
<dbReference type="InterPro" id="IPR013750">
    <property type="entry name" value="GHMP_kinase_C_dom"/>
</dbReference>
<evidence type="ECO:0000259" key="2">
    <source>
        <dbReference type="Pfam" id="PF00288"/>
    </source>
</evidence>
<dbReference type="AlphaFoldDB" id="A0A8S3YCH2"/>
<proteinExistence type="predicted"/>
<comment type="caution">
    <text evidence="4">The sequence shown here is derived from an EMBL/GenBank/DDBJ whole genome shotgun (WGS) entry which is preliminary data.</text>
</comment>
<keyword evidence="1" id="KW-0547">Nucleotide-binding</keyword>
<dbReference type="Proteomes" id="UP000691718">
    <property type="component" value="Unassembled WGS sequence"/>
</dbReference>
<sequence length="196" mass="21177">MGAVNLLLRYAPSRTKVIVKVVKNIPIAAGLGSGFSDAGAVVRILGKLWKVDRTILNEIALSVGADVPASVDSKPVFVRGIGEELCPIKKFSLPTNIVLVKPKKKFLSTLEVFSKYEGEFSELIKWSDDAEKDLLKLLKEKTNDLQEIAVSLVPEIQDVISTLELQEGSILSRTSGSGVSCFGIFDSEENAKAAAE</sequence>
<reference evidence="4" key="1">
    <citation type="submission" date="2021-04" db="EMBL/GenBank/DDBJ databases">
        <authorList>
            <person name="Tunstrom K."/>
        </authorList>
    </citation>
    <scope>NUCLEOTIDE SEQUENCE</scope>
</reference>
<evidence type="ECO:0000256" key="1">
    <source>
        <dbReference type="ARBA" id="ARBA00022741"/>
    </source>
</evidence>
<dbReference type="EMBL" id="CAJQZP010001624">
    <property type="protein sequence ID" value="CAG5057322.1"/>
    <property type="molecule type" value="Genomic_DNA"/>
</dbReference>
<dbReference type="OrthoDB" id="8121506at2759"/>
<evidence type="ECO:0000259" key="3">
    <source>
        <dbReference type="Pfam" id="PF08544"/>
    </source>
</evidence>
<evidence type="ECO:0000313" key="5">
    <source>
        <dbReference type="Proteomes" id="UP000691718"/>
    </source>
</evidence>
<feature type="domain" description="GHMP kinase N-terminal" evidence="2">
    <location>
        <begin position="2"/>
        <end position="71"/>
    </location>
</feature>
<dbReference type="Pfam" id="PF08544">
    <property type="entry name" value="GHMP_kinases_C"/>
    <property type="match status" value="1"/>
</dbReference>
<accession>A0A8S3YCH2</accession>
<feature type="domain" description="GHMP kinase C-terminal" evidence="3">
    <location>
        <begin position="137"/>
        <end position="196"/>
    </location>
</feature>
<keyword evidence="5" id="KW-1185">Reference proteome</keyword>
<dbReference type="GO" id="GO:0005524">
    <property type="term" value="F:ATP binding"/>
    <property type="evidence" value="ECO:0007669"/>
    <property type="project" value="InterPro"/>
</dbReference>
<gene>
    <name evidence="4" type="ORF">PAPOLLO_LOCUS27122</name>
</gene>
<protein>
    <submittedName>
        <fullName evidence="4">(apollo) hypothetical protein</fullName>
    </submittedName>
</protein>